<name>A0ACD3AU53_9AGAR</name>
<accession>A0ACD3AU53</accession>
<keyword evidence="2" id="KW-1185">Reference proteome</keyword>
<gene>
    <name evidence="1" type="ORF">BDN72DRAFT_897458</name>
</gene>
<reference evidence="1 2" key="1">
    <citation type="journal article" date="2019" name="Nat. Ecol. Evol.">
        <title>Megaphylogeny resolves global patterns of mushroom evolution.</title>
        <authorList>
            <person name="Varga T."/>
            <person name="Krizsan K."/>
            <person name="Foldi C."/>
            <person name="Dima B."/>
            <person name="Sanchez-Garcia M."/>
            <person name="Sanchez-Ramirez S."/>
            <person name="Szollosi G.J."/>
            <person name="Szarkandi J.G."/>
            <person name="Papp V."/>
            <person name="Albert L."/>
            <person name="Andreopoulos W."/>
            <person name="Angelini C."/>
            <person name="Antonin V."/>
            <person name="Barry K.W."/>
            <person name="Bougher N.L."/>
            <person name="Buchanan P."/>
            <person name="Buyck B."/>
            <person name="Bense V."/>
            <person name="Catcheside P."/>
            <person name="Chovatia M."/>
            <person name="Cooper J."/>
            <person name="Damon W."/>
            <person name="Desjardin D."/>
            <person name="Finy P."/>
            <person name="Geml J."/>
            <person name="Haridas S."/>
            <person name="Hughes K."/>
            <person name="Justo A."/>
            <person name="Karasinski D."/>
            <person name="Kautmanova I."/>
            <person name="Kiss B."/>
            <person name="Kocsube S."/>
            <person name="Kotiranta H."/>
            <person name="LaButti K.M."/>
            <person name="Lechner B.E."/>
            <person name="Liimatainen K."/>
            <person name="Lipzen A."/>
            <person name="Lukacs Z."/>
            <person name="Mihaltcheva S."/>
            <person name="Morgado L.N."/>
            <person name="Niskanen T."/>
            <person name="Noordeloos M.E."/>
            <person name="Ohm R.A."/>
            <person name="Ortiz-Santana B."/>
            <person name="Ovrebo C."/>
            <person name="Racz N."/>
            <person name="Riley R."/>
            <person name="Savchenko A."/>
            <person name="Shiryaev A."/>
            <person name="Soop K."/>
            <person name="Spirin V."/>
            <person name="Szebenyi C."/>
            <person name="Tomsovsky M."/>
            <person name="Tulloss R.E."/>
            <person name="Uehling J."/>
            <person name="Grigoriev I.V."/>
            <person name="Vagvolgyi C."/>
            <person name="Papp T."/>
            <person name="Martin F.M."/>
            <person name="Miettinen O."/>
            <person name="Hibbett D.S."/>
            <person name="Nagy L.G."/>
        </authorList>
    </citation>
    <scope>NUCLEOTIDE SEQUENCE [LARGE SCALE GENOMIC DNA]</scope>
    <source>
        <strain evidence="1 2">NL-1719</strain>
    </source>
</reference>
<dbReference type="Proteomes" id="UP000308600">
    <property type="component" value="Unassembled WGS sequence"/>
</dbReference>
<evidence type="ECO:0000313" key="2">
    <source>
        <dbReference type="Proteomes" id="UP000308600"/>
    </source>
</evidence>
<organism evidence="1 2">
    <name type="scientific">Pluteus cervinus</name>
    <dbReference type="NCBI Taxonomy" id="181527"/>
    <lineage>
        <taxon>Eukaryota</taxon>
        <taxon>Fungi</taxon>
        <taxon>Dikarya</taxon>
        <taxon>Basidiomycota</taxon>
        <taxon>Agaricomycotina</taxon>
        <taxon>Agaricomycetes</taxon>
        <taxon>Agaricomycetidae</taxon>
        <taxon>Agaricales</taxon>
        <taxon>Pluteineae</taxon>
        <taxon>Pluteaceae</taxon>
        <taxon>Pluteus</taxon>
    </lineage>
</organism>
<dbReference type="EMBL" id="ML208334">
    <property type="protein sequence ID" value="TFK69261.1"/>
    <property type="molecule type" value="Genomic_DNA"/>
</dbReference>
<proteinExistence type="predicted"/>
<protein>
    <submittedName>
        <fullName evidence="1">Uncharacterized protein</fullName>
    </submittedName>
</protein>
<sequence length="366" mass="40683">MNCRAVITFSGCSLQITISRFTLPISLQPNSRQESLPYSPSPFLSATVDKSDACLPTYPTPTQLPTSTPRYSPHPGKSTNPLLSNRAALSLANDICDFYHHRHDERRTPASLIESVHFRHHQQWIPPDLTRAHLVIHPDHNWGTHVRRSRGEYLVAEGLKTGPWYRKATRICVNSHGTFQPLLIPLSCRSHKQISNSKSLLSRLINTSTPSKIQCQFQITTRMELIISLGYHCVVIDDWFSGIHIAGVGGGKKGLYPRKPGAGKVEPEKRAVVSFEERKFPALASMCIDLITEHIDDVEALGDTGTLNAQAISKALSRNRKLTSEHATLCYHVSNTFSTFHDTTAFAPAALSALARLNPNLAYLHL</sequence>
<evidence type="ECO:0000313" key="1">
    <source>
        <dbReference type="EMBL" id="TFK69261.1"/>
    </source>
</evidence>